<comment type="subcellular location">
    <subcellularLocation>
        <location evidence="1">Cell membrane</location>
        <topology evidence="1">Multi-pass membrane protein</topology>
    </subcellularLocation>
</comment>
<evidence type="ECO:0000259" key="10">
    <source>
        <dbReference type="PROSITE" id="PS50929"/>
    </source>
</evidence>
<keyword evidence="4" id="KW-0547">Nucleotide-binding</keyword>
<keyword evidence="3 8" id="KW-0812">Transmembrane</keyword>
<dbReference type="STRING" id="1802114.A2719_03500"/>
<dbReference type="PROSITE" id="PS50929">
    <property type="entry name" value="ABC_TM1F"/>
    <property type="match status" value="1"/>
</dbReference>
<keyword evidence="2" id="KW-0813">Transport</keyword>
<feature type="domain" description="ABC transporter" evidence="9">
    <location>
        <begin position="345"/>
        <end position="579"/>
    </location>
</feature>
<dbReference type="SUPFAM" id="SSF52540">
    <property type="entry name" value="P-loop containing nucleoside triphosphate hydrolases"/>
    <property type="match status" value="1"/>
</dbReference>
<proteinExistence type="predicted"/>
<evidence type="ECO:0000256" key="2">
    <source>
        <dbReference type="ARBA" id="ARBA00022448"/>
    </source>
</evidence>
<dbReference type="Pfam" id="PF00664">
    <property type="entry name" value="ABC_membrane"/>
    <property type="match status" value="1"/>
</dbReference>
<keyword evidence="5" id="KW-0067">ATP-binding</keyword>
<evidence type="ECO:0008006" key="13">
    <source>
        <dbReference type="Google" id="ProtNLM"/>
    </source>
</evidence>
<dbReference type="Gene3D" id="3.40.50.300">
    <property type="entry name" value="P-loop containing nucleotide triphosphate hydrolases"/>
    <property type="match status" value="1"/>
</dbReference>
<dbReference type="PROSITE" id="PS50893">
    <property type="entry name" value="ABC_TRANSPORTER_2"/>
    <property type="match status" value="1"/>
</dbReference>
<evidence type="ECO:0000256" key="5">
    <source>
        <dbReference type="ARBA" id="ARBA00022840"/>
    </source>
</evidence>
<dbReference type="InterPro" id="IPR039421">
    <property type="entry name" value="Type_1_exporter"/>
</dbReference>
<dbReference type="EMBL" id="MHNK01000010">
    <property type="protein sequence ID" value="OGZ43998.1"/>
    <property type="molecule type" value="Genomic_DNA"/>
</dbReference>
<dbReference type="SMART" id="SM00382">
    <property type="entry name" value="AAA"/>
    <property type="match status" value="1"/>
</dbReference>
<dbReference type="SUPFAM" id="SSF90123">
    <property type="entry name" value="ABC transporter transmembrane region"/>
    <property type="match status" value="1"/>
</dbReference>
<evidence type="ECO:0000256" key="7">
    <source>
        <dbReference type="ARBA" id="ARBA00023136"/>
    </source>
</evidence>
<comment type="caution">
    <text evidence="11">The sequence shown here is derived from an EMBL/GenBank/DDBJ whole genome shotgun (WGS) entry which is preliminary data.</text>
</comment>
<dbReference type="PANTHER" id="PTHR43394">
    <property type="entry name" value="ATP-DEPENDENT PERMEASE MDL1, MITOCHONDRIAL"/>
    <property type="match status" value="1"/>
</dbReference>
<feature type="transmembrane region" description="Helical" evidence="8">
    <location>
        <begin position="251"/>
        <end position="275"/>
    </location>
</feature>
<feature type="transmembrane region" description="Helical" evidence="8">
    <location>
        <begin position="169"/>
        <end position="189"/>
    </location>
</feature>
<dbReference type="AlphaFoldDB" id="A0A1G2G2G6"/>
<evidence type="ECO:0000256" key="8">
    <source>
        <dbReference type="SAM" id="Phobius"/>
    </source>
</evidence>
<evidence type="ECO:0000256" key="1">
    <source>
        <dbReference type="ARBA" id="ARBA00004651"/>
    </source>
</evidence>
<evidence type="ECO:0000256" key="4">
    <source>
        <dbReference type="ARBA" id="ARBA00022741"/>
    </source>
</evidence>
<dbReference type="GO" id="GO:0016887">
    <property type="term" value="F:ATP hydrolysis activity"/>
    <property type="evidence" value="ECO:0007669"/>
    <property type="project" value="InterPro"/>
</dbReference>
<dbReference type="InterPro" id="IPR027417">
    <property type="entry name" value="P-loop_NTPase"/>
</dbReference>
<feature type="transmembrane region" description="Helical" evidence="8">
    <location>
        <begin position="64"/>
        <end position="82"/>
    </location>
</feature>
<keyword evidence="6 8" id="KW-1133">Transmembrane helix</keyword>
<accession>A0A1G2G2G6</accession>
<keyword evidence="7 8" id="KW-0472">Membrane</keyword>
<dbReference type="PANTHER" id="PTHR43394:SF1">
    <property type="entry name" value="ATP-BINDING CASSETTE SUB-FAMILY B MEMBER 10, MITOCHONDRIAL"/>
    <property type="match status" value="1"/>
</dbReference>
<dbReference type="FunFam" id="3.40.50.300:FF:000287">
    <property type="entry name" value="Multidrug ABC transporter ATP-binding protein"/>
    <property type="match status" value="1"/>
</dbReference>
<dbReference type="Proteomes" id="UP000177480">
    <property type="component" value="Unassembled WGS sequence"/>
</dbReference>
<evidence type="ECO:0000313" key="11">
    <source>
        <dbReference type="EMBL" id="OGZ43998.1"/>
    </source>
</evidence>
<evidence type="ECO:0000313" key="12">
    <source>
        <dbReference type="Proteomes" id="UP000177480"/>
    </source>
</evidence>
<dbReference type="InterPro" id="IPR036640">
    <property type="entry name" value="ABC1_TM_sf"/>
</dbReference>
<dbReference type="GO" id="GO:0015421">
    <property type="term" value="F:ABC-type oligopeptide transporter activity"/>
    <property type="evidence" value="ECO:0007669"/>
    <property type="project" value="TreeGrafter"/>
</dbReference>
<sequence length="586" mass="67065">MDNSIRPILRVFWQHARRYKLAVFLVVFFHAGVHIVETIVPLYYKKFFDVLANASGSNDDVMQELFFLITMIAGLYGITWLFHRVNQFANVYVQPHIKADLMRTSFAYVEHHSYKFFANNFAGSLVRRINRLDRSFEILTDQFHYVYLPFLVTFPIIITVLFMRHWLLGVVFTVWLIIFISAQYAVTIWKQKYNIMLAAKDSETTGILSDSISNITTVKSFAGEAKEYSMVYGITEELRLLRFKTWTIDEWINTAQGALFIVVEISLLYVAVLLWQRGIVTIGDFALIQAYIIRAFERVWHLGQTVRKSYEAIADAHEMVEILNLPHEVQDHARAKKLSVTKGEIHFNNVSFNFNETRSILKDFNLHIKGGEKIALVGASGAGKTTVTKLLFRFYDIMAGEILIDGQNISRVTQESMRNAISLVPQEPILFHRTLMENIRYGRLDASDEEVVEAAKKAHCHEFISRLPEEYETYVGERGIKLSGGERQRVAIARALLKNAPMLVLDEATSSLDSESEMLIQDALSVLMKKKTVIVIAHRLSTIMKMDRIIVMEEGDIIATGTHEELLGQGGVYKKLWEIQAGGFIQ</sequence>
<organism evidence="11 12">
    <name type="scientific">Candidatus Ryanbacteria bacterium RIFCSPHIGHO2_01_FULL_45_22</name>
    <dbReference type="NCBI Taxonomy" id="1802114"/>
    <lineage>
        <taxon>Bacteria</taxon>
        <taxon>Candidatus Ryaniibacteriota</taxon>
    </lineage>
</organism>
<dbReference type="InterPro" id="IPR011527">
    <property type="entry name" value="ABC1_TM_dom"/>
</dbReference>
<dbReference type="InterPro" id="IPR003439">
    <property type="entry name" value="ABC_transporter-like_ATP-bd"/>
</dbReference>
<protein>
    <recommendedName>
        <fullName evidence="13">ABC transporter ATP-binding protein</fullName>
    </recommendedName>
</protein>
<dbReference type="InterPro" id="IPR003593">
    <property type="entry name" value="AAA+_ATPase"/>
</dbReference>
<dbReference type="Gene3D" id="1.20.1560.10">
    <property type="entry name" value="ABC transporter type 1, transmembrane domain"/>
    <property type="match status" value="1"/>
</dbReference>
<dbReference type="Pfam" id="PF00005">
    <property type="entry name" value="ABC_tran"/>
    <property type="match status" value="1"/>
</dbReference>
<evidence type="ECO:0000256" key="6">
    <source>
        <dbReference type="ARBA" id="ARBA00022989"/>
    </source>
</evidence>
<gene>
    <name evidence="11" type="ORF">A2719_03500</name>
</gene>
<dbReference type="GO" id="GO:0005886">
    <property type="term" value="C:plasma membrane"/>
    <property type="evidence" value="ECO:0007669"/>
    <property type="project" value="UniProtKB-SubCell"/>
</dbReference>
<name>A0A1G2G2G6_9BACT</name>
<evidence type="ECO:0000259" key="9">
    <source>
        <dbReference type="PROSITE" id="PS50893"/>
    </source>
</evidence>
<dbReference type="PROSITE" id="PS00211">
    <property type="entry name" value="ABC_TRANSPORTER_1"/>
    <property type="match status" value="1"/>
</dbReference>
<dbReference type="GO" id="GO:0005524">
    <property type="term" value="F:ATP binding"/>
    <property type="evidence" value="ECO:0007669"/>
    <property type="project" value="UniProtKB-KW"/>
</dbReference>
<evidence type="ECO:0000256" key="3">
    <source>
        <dbReference type="ARBA" id="ARBA00022692"/>
    </source>
</evidence>
<reference evidence="11 12" key="1">
    <citation type="journal article" date="2016" name="Nat. Commun.">
        <title>Thousands of microbial genomes shed light on interconnected biogeochemical processes in an aquifer system.</title>
        <authorList>
            <person name="Anantharaman K."/>
            <person name="Brown C.T."/>
            <person name="Hug L.A."/>
            <person name="Sharon I."/>
            <person name="Castelle C.J."/>
            <person name="Probst A.J."/>
            <person name="Thomas B.C."/>
            <person name="Singh A."/>
            <person name="Wilkins M.J."/>
            <person name="Karaoz U."/>
            <person name="Brodie E.L."/>
            <person name="Williams K.H."/>
            <person name="Hubbard S.S."/>
            <person name="Banfield J.F."/>
        </authorList>
    </citation>
    <scope>NUCLEOTIDE SEQUENCE [LARGE SCALE GENOMIC DNA]</scope>
</reference>
<dbReference type="InterPro" id="IPR017871">
    <property type="entry name" value="ABC_transporter-like_CS"/>
</dbReference>
<feature type="transmembrane region" description="Helical" evidence="8">
    <location>
        <begin position="144"/>
        <end position="163"/>
    </location>
</feature>
<feature type="transmembrane region" description="Helical" evidence="8">
    <location>
        <begin position="21"/>
        <end position="44"/>
    </location>
</feature>
<feature type="domain" description="ABC transmembrane type-1" evidence="10">
    <location>
        <begin position="24"/>
        <end position="306"/>
    </location>
</feature>